<dbReference type="OrthoDB" id="2215036at2759"/>
<evidence type="ECO:0000313" key="2">
    <source>
        <dbReference type="Proteomes" id="UP000324222"/>
    </source>
</evidence>
<proteinExistence type="predicted"/>
<protein>
    <submittedName>
        <fullName evidence="1">Uncharacterized protein</fullName>
    </submittedName>
</protein>
<accession>A0A5B7CX39</accession>
<dbReference type="EMBL" id="VSRR010000245">
    <property type="protein sequence ID" value="MPC12906.1"/>
    <property type="molecule type" value="Genomic_DNA"/>
</dbReference>
<reference evidence="1 2" key="1">
    <citation type="submission" date="2019-05" db="EMBL/GenBank/DDBJ databases">
        <title>Another draft genome of Portunus trituberculatus and its Hox gene families provides insights of decapod evolution.</title>
        <authorList>
            <person name="Jeong J.-H."/>
            <person name="Song I."/>
            <person name="Kim S."/>
            <person name="Choi T."/>
            <person name="Kim D."/>
            <person name="Ryu S."/>
            <person name="Kim W."/>
        </authorList>
    </citation>
    <scope>NUCLEOTIDE SEQUENCE [LARGE SCALE GENOMIC DNA]</scope>
    <source>
        <tissue evidence="1">Muscle</tissue>
    </source>
</reference>
<keyword evidence="2" id="KW-1185">Reference proteome</keyword>
<name>A0A5B7CX39_PORTR</name>
<organism evidence="1 2">
    <name type="scientific">Portunus trituberculatus</name>
    <name type="common">Swimming crab</name>
    <name type="synonym">Neptunus trituberculatus</name>
    <dbReference type="NCBI Taxonomy" id="210409"/>
    <lineage>
        <taxon>Eukaryota</taxon>
        <taxon>Metazoa</taxon>
        <taxon>Ecdysozoa</taxon>
        <taxon>Arthropoda</taxon>
        <taxon>Crustacea</taxon>
        <taxon>Multicrustacea</taxon>
        <taxon>Malacostraca</taxon>
        <taxon>Eumalacostraca</taxon>
        <taxon>Eucarida</taxon>
        <taxon>Decapoda</taxon>
        <taxon>Pleocyemata</taxon>
        <taxon>Brachyura</taxon>
        <taxon>Eubrachyura</taxon>
        <taxon>Portunoidea</taxon>
        <taxon>Portunidae</taxon>
        <taxon>Portuninae</taxon>
        <taxon>Portunus</taxon>
    </lineage>
</organism>
<gene>
    <name evidence="1" type="ORF">E2C01_005622</name>
</gene>
<evidence type="ECO:0000313" key="1">
    <source>
        <dbReference type="EMBL" id="MPC12906.1"/>
    </source>
</evidence>
<comment type="caution">
    <text evidence="1">The sequence shown here is derived from an EMBL/GenBank/DDBJ whole genome shotgun (WGS) entry which is preliminary data.</text>
</comment>
<dbReference type="Proteomes" id="UP000324222">
    <property type="component" value="Unassembled WGS sequence"/>
</dbReference>
<dbReference type="AlphaFoldDB" id="A0A5B7CX39"/>
<sequence>MGVGGERKKVAQSKWLKETLTLRSDRFRERSDVTGEPRGSPCGCQRIAKYEFKSLSVHSVVRGHPPPKSKFRQAEIRQVACSDCLTRPAANRLTPSGQHPVQAELSMYRSTRTQGNSLPAERLMRTPGRPEIRRDLSTNLTNLAILTLTHSLTADRIDKQDLVLVADEAERTRGHAKNIRKRQCVKDIGK</sequence>